<dbReference type="CDD" id="cd17906">
    <property type="entry name" value="CheX"/>
    <property type="match status" value="1"/>
</dbReference>
<evidence type="ECO:0000313" key="4">
    <source>
        <dbReference type="Proteomes" id="UP000189933"/>
    </source>
</evidence>
<dbReference type="GO" id="GO:0006935">
    <property type="term" value="P:chemotaxis"/>
    <property type="evidence" value="ECO:0007669"/>
    <property type="project" value="UniProtKB-KW"/>
</dbReference>
<protein>
    <submittedName>
        <fullName evidence="3">Chemotaxis protein CheX</fullName>
    </submittedName>
</protein>
<dbReference type="InterPro" id="IPR028976">
    <property type="entry name" value="CheC-like_sf"/>
</dbReference>
<gene>
    <name evidence="3" type="ORF">SAMN02745885_01688</name>
</gene>
<dbReference type="PANTHER" id="PTHR39452">
    <property type="entry name" value="CHEY-P PHOSPHATASE CHEX"/>
    <property type="match status" value="1"/>
</dbReference>
<dbReference type="SUPFAM" id="SSF103039">
    <property type="entry name" value="CheC-like"/>
    <property type="match status" value="1"/>
</dbReference>
<evidence type="ECO:0000313" key="3">
    <source>
        <dbReference type="EMBL" id="SKA03817.1"/>
    </source>
</evidence>
<organism evidence="3 4">
    <name type="scientific">Carboxydocella sporoproducens DSM 16521</name>
    <dbReference type="NCBI Taxonomy" id="1121270"/>
    <lineage>
        <taxon>Bacteria</taxon>
        <taxon>Bacillati</taxon>
        <taxon>Bacillota</taxon>
        <taxon>Clostridia</taxon>
        <taxon>Eubacteriales</taxon>
        <taxon>Clostridiales Family XVI. Incertae Sedis</taxon>
        <taxon>Carboxydocella</taxon>
    </lineage>
</organism>
<evidence type="ECO:0000256" key="1">
    <source>
        <dbReference type="ARBA" id="ARBA00022500"/>
    </source>
</evidence>
<dbReference type="Pfam" id="PF13690">
    <property type="entry name" value="CheX"/>
    <property type="match status" value="1"/>
</dbReference>
<sequence length="156" mass="16665">MRAEFINPFVKAAYNVLEQEVQAEIKKGQLSIEESSVTTQDDVTVLIGVTGQLAGVVMYSLAERTAKNLVSRMLGQPVPVFDDMVESAVAELGNVISGLASAQLEANGFICHIAPPTVIVGRGVIISTVNIKKLVIPLETQYGNLRIAVALKETGK</sequence>
<keyword evidence="4" id="KW-1185">Reference proteome</keyword>
<dbReference type="Proteomes" id="UP000189933">
    <property type="component" value="Unassembled WGS sequence"/>
</dbReference>
<reference evidence="4" key="1">
    <citation type="submission" date="2017-02" db="EMBL/GenBank/DDBJ databases">
        <authorList>
            <person name="Varghese N."/>
            <person name="Submissions S."/>
        </authorList>
    </citation>
    <scope>NUCLEOTIDE SEQUENCE [LARGE SCALE GENOMIC DNA]</scope>
    <source>
        <strain evidence="4">DSM 16521</strain>
    </source>
</reference>
<dbReference type="AlphaFoldDB" id="A0A1T4QJK8"/>
<dbReference type="InterPro" id="IPR038756">
    <property type="entry name" value="CheX-like"/>
</dbReference>
<feature type="domain" description="Chemotaxis phosphatase CheX-like" evidence="2">
    <location>
        <begin position="43"/>
        <end position="138"/>
    </location>
</feature>
<proteinExistence type="predicted"/>
<dbReference type="RefSeq" id="WP_078665731.1">
    <property type="nucleotide sequence ID" value="NZ_FUXM01000019.1"/>
</dbReference>
<dbReference type="PANTHER" id="PTHR39452:SF1">
    <property type="entry name" value="CHEY-P PHOSPHATASE CHEX"/>
    <property type="match status" value="1"/>
</dbReference>
<accession>A0A1T4QJK8</accession>
<evidence type="ECO:0000259" key="2">
    <source>
        <dbReference type="Pfam" id="PF13690"/>
    </source>
</evidence>
<keyword evidence="1" id="KW-0145">Chemotaxis</keyword>
<dbReference type="Gene3D" id="3.40.1550.10">
    <property type="entry name" value="CheC-like"/>
    <property type="match status" value="1"/>
</dbReference>
<dbReference type="EMBL" id="FUXM01000019">
    <property type="protein sequence ID" value="SKA03817.1"/>
    <property type="molecule type" value="Genomic_DNA"/>
</dbReference>
<dbReference type="InterPro" id="IPR028051">
    <property type="entry name" value="CheX-like_dom"/>
</dbReference>
<dbReference type="OrthoDB" id="9788100at2"/>
<name>A0A1T4QJK8_9FIRM</name>